<feature type="domain" description="Rhodanese" evidence="1">
    <location>
        <begin position="12"/>
        <end position="99"/>
    </location>
</feature>
<name>A0A7J5B4N6_9MICO</name>
<dbReference type="PROSITE" id="PS50206">
    <property type="entry name" value="RHODANESE_3"/>
    <property type="match status" value="1"/>
</dbReference>
<organism evidence="2 3">
    <name type="scientific">Pseudoclavibacter terrae</name>
    <dbReference type="NCBI Taxonomy" id="1530195"/>
    <lineage>
        <taxon>Bacteria</taxon>
        <taxon>Bacillati</taxon>
        <taxon>Actinomycetota</taxon>
        <taxon>Actinomycetes</taxon>
        <taxon>Micrococcales</taxon>
        <taxon>Microbacteriaceae</taxon>
        <taxon>Pseudoclavibacter</taxon>
    </lineage>
</organism>
<reference evidence="2 3" key="1">
    <citation type="submission" date="2019-09" db="EMBL/GenBank/DDBJ databases">
        <title>Phylogeny of genus Pseudoclavibacter and closely related genus.</title>
        <authorList>
            <person name="Li Y."/>
        </authorList>
    </citation>
    <scope>NUCLEOTIDE SEQUENCE [LARGE SCALE GENOMIC DNA]</scope>
    <source>
        <strain evidence="2 3">THG-MD12</strain>
    </source>
</reference>
<evidence type="ECO:0000259" key="1">
    <source>
        <dbReference type="PROSITE" id="PS50206"/>
    </source>
</evidence>
<accession>A0A7J5B4N6</accession>
<sequence length="100" mass="10901">MQTIDTKQLAELGEQATVIDVRERDEFSAARIPWASNVPLSELTDRVDEVPEDGPVYLICAAGVRSERAAAYLEQHGKPVVNVLGGMSEWAGAGFTVERD</sequence>
<dbReference type="Proteomes" id="UP000490386">
    <property type="component" value="Unassembled WGS sequence"/>
</dbReference>
<comment type="caution">
    <text evidence="2">The sequence shown here is derived from an EMBL/GenBank/DDBJ whole genome shotgun (WGS) entry which is preliminary data.</text>
</comment>
<protein>
    <submittedName>
        <fullName evidence="2">Rhodanese-like domain-containing protein</fullName>
    </submittedName>
</protein>
<dbReference type="InterPro" id="IPR001763">
    <property type="entry name" value="Rhodanese-like_dom"/>
</dbReference>
<dbReference type="RefSeq" id="WP_151422082.1">
    <property type="nucleotide sequence ID" value="NZ_CANKVH010000004.1"/>
</dbReference>
<dbReference type="SUPFAM" id="SSF52821">
    <property type="entry name" value="Rhodanese/Cell cycle control phosphatase"/>
    <property type="match status" value="1"/>
</dbReference>
<evidence type="ECO:0000313" key="3">
    <source>
        <dbReference type="Proteomes" id="UP000490386"/>
    </source>
</evidence>
<dbReference type="EMBL" id="WBJX01000001">
    <property type="protein sequence ID" value="KAB1639057.1"/>
    <property type="molecule type" value="Genomic_DNA"/>
</dbReference>
<dbReference type="InterPro" id="IPR050229">
    <property type="entry name" value="GlpE_sulfurtransferase"/>
</dbReference>
<dbReference type="PANTHER" id="PTHR43031">
    <property type="entry name" value="FAD-DEPENDENT OXIDOREDUCTASE"/>
    <property type="match status" value="1"/>
</dbReference>
<keyword evidence="3" id="KW-1185">Reference proteome</keyword>
<dbReference type="CDD" id="cd00158">
    <property type="entry name" value="RHOD"/>
    <property type="match status" value="1"/>
</dbReference>
<dbReference type="Gene3D" id="3.40.250.10">
    <property type="entry name" value="Rhodanese-like domain"/>
    <property type="match status" value="1"/>
</dbReference>
<dbReference type="SMART" id="SM00450">
    <property type="entry name" value="RHOD"/>
    <property type="match status" value="1"/>
</dbReference>
<evidence type="ECO:0000313" key="2">
    <source>
        <dbReference type="EMBL" id="KAB1639057.1"/>
    </source>
</evidence>
<dbReference type="Pfam" id="PF00581">
    <property type="entry name" value="Rhodanese"/>
    <property type="match status" value="1"/>
</dbReference>
<proteinExistence type="predicted"/>
<dbReference type="OrthoDB" id="9800872at2"/>
<dbReference type="PANTHER" id="PTHR43031:SF1">
    <property type="entry name" value="PYRIDINE NUCLEOTIDE-DISULPHIDE OXIDOREDUCTASE"/>
    <property type="match status" value="1"/>
</dbReference>
<gene>
    <name evidence="2" type="ORF">F8O03_01525</name>
</gene>
<dbReference type="AlphaFoldDB" id="A0A7J5B4N6"/>
<dbReference type="InterPro" id="IPR036873">
    <property type="entry name" value="Rhodanese-like_dom_sf"/>
</dbReference>